<dbReference type="EMBL" id="QXGI01000012">
    <property type="protein sequence ID" value="RSX44686.1"/>
    <property type="molecule type" value="Genomic_DNA"/>
</dbReference>
<gene>
    <name evidence="2" type="ORF">D2E22_1972</name>
</gene>
<keyword evidence="1" id="KW-0472">Membrane</keyword>
<reference evidence="2 3" key="1">
    <citation type="submission" date="2018-09" db="EMBL/GenBank/DDBJ databases">
        <title>Characterization of the phylogenetic diversity of five novel species belonging to the genus Bifidobacterium.</title>
        <authorList>
            <person name="Lugli G.A."/>
            <person name="Duranti S."/>
            <person name="Milani C."/>
        </authorList>
    </citation>
    <scope>NUCLEOTIDE SEQUENCE [LARGE SCALE GENOMIC DNA]</scope>
    <source>
        <strain evidence="2 3">2020B</strain>
    </source>
</reference>
<evidence type="ECO:0000313" key="3">
    <source>
        <dbReference type="Proteomes" id="UP000288052"/>
    </source>
</evidence>
<sequence>MRVTETISERPTNTARMRYMGLARAVCLALCSWAAAAVAVWFALVPLADDSDNGAAILAAIAIAAAGTWPLAHNIRVRIHWALWLKYNRR</sequence>
<dbReference type="AlphaFoldDB" id="A0A430F4Z2"/>
<keyword evidence="1" id="KW-0812">Transmembrane</keyword>
<comment type="caution">
    <text evidence="2">The sequence shown here is derived from an EMBL/GenBank/DDBJ whole genome shotgun (WGS) entry which is preliminary data.</text>
</comment>
<protein>
    <submittedName>
        <fullName evidence="2">Uncharacterized protein</fullName>
    </submittedName>
</protein>
<keyword evidence="3" id="KW-1185">Reference proteome</keyword>
<feature type="transmembrane region" description="Helical" evidence="1">
    <location>
        <begin position="21"/>
        <end position="43"/>
    </location>
</feature>
<keyword evidence="1" id="KW-1133">Transmembrane helix</keyword>
<proteinExistence type="predicted"/>
<accession>A0A430F4Z2</accession>
<name>A0A430F4Z2_9BIFI</name>
<dbReference type="RefSeq" id="WP_126032929.1">
    <property type="nucleotide sequence ID" value="NZ_QXGI01000012.1"/>
</dbReference>
<dbReference type="Proteomes" id="UP000288052">
    <property type="component" value="Unassembled WGS sequence"/>
</dbReference>
<evidence type="ECO:0000313" key="2">
    <source>
        <dbReference type="EMBL" id="RSX44686.1"/>
    </source>
</evidence>
<feature type="transmembrane region" description="Helical" evidence="1">
    <location>
        <begin position="55"/>
        <end position="72"/>
    </location>
</feature>
<organism evidence="2 3">
    <name type="scientific">Bifidobacterium castoris</name>
    <dbReference type="NCBI Taxonomy" id="2306972"/>
    <lineage>
        <taxon>Bacteria</taxon>
        <taxon>Bacillati</taxon>
        <taxon>Actinomycetota</taxon>
        <taxon>Actinomycetes</taxon>
        <taxon>Bifidobacteriales</taxon>
        <taxon>Bifidobacteriaceae</taxon>
        <taxon>Bifidobacterium</taxon>
    </lineage>
</organism>
<evidence type="ECO:0000256" key="1">
    <source>
        <dbReference type="SAM" id="Phobius"/>
    </source>
</evidence>